<name>A0ABW7UR67_9ACTN</name>
<dbReference type="PROSITE" id="PS51318">
    <property type="entry name" value="TAT"/>
    <property type="match status" value="1"/>
</dbReference>
<dbReference type="Proteomes" id="UP001611548">
    <property type="component" value="Unassembled WGS sequence"/>
</dbReference>
<feature type="signal peptide" evidence="4">
    <location>
        <begin position="1"/>
        <end position="34"/>
    </location>
</feature>
<dbReference type="PANTHER" id="PTHR43248">
    <property type="entry name" value="2-SUCCINYL-6-HYDROXY-2,4-CYCLOHEXADIENE-1-CARBOXYLATE SYNTHASE"/>
    <property type="match status" value="1"/>
</dbReference>
<dbReference type="RefSeq" id="WP_398718173.1">
    <property type="nucleotide sequence ID" value="NZ_JBIRWE010000003.1"/>
</dbReference>
<proteinExistence type="inferred from homology"/>
<keyword evidence="7" id="KW-1185">Reference proteome</keyword>
<dbReference type="InterPro" id="IPR000073">
    <property type="entry name" value="AB_hydrolase_1"/>
</dbReference>
<organism evidence="6 7">
    <name type="scientific">Streptomyces pathocidini</name>
    <dbReference type="NCBI Taxonomy" id="1650571"/>
    <lineage>
        <taxon>Bacteria</taxon>
        <taxon>Bacillati</taxon>
        <taxon>Actinomycetota</taxon>
        <taxon>Actinomycetes</taxon>
        <taxon>Kitasatosporales</taxon>
        <taxon>Streptomycetaceae</taxon>
        <taxon>Streptomyces</taxon>
    </lineage>
</organism>
<evidence type="ECO:0000256" key="2">
    <source>
        <dbReference type="ARBA" id="ARBA00022729"/>
    </source>
</evidence>
<evidence type="ECO:0000256" key="1">
    <source>
        <dbReference type="ARBA" id="ARBA00010088"/>
    </source>
</evidence>
<dbReference type="Pfam" id="PF00561">
    <property type="entry name" value="Abhydrolase_1"/>
    <property type="match status" value="1"/>
</dbReference>
<evidence type="ECO:0000313" key="6">
    <source>
        <dbReference type="EMBL" id="MFI1964206.1"/>
    </source>
</evidence>
<dbReference type="SUPFAM" id="SSF53474">
    <property type="entry name" value="alpha/beta-Hydrolases"/>
    <property type="match status" value="1"/>
</dbReference>
<accession>A0ABW7UR67</accession>
<keyword evidence="3 6" id="KW-0378">Hydrolase</keyword>
<dbReference type="EMBL" id="JBIRWE010000003">
    <property type="protein sequence ID" value="MFI1964206.1"/>
    <property type="molecule type" value="Genomic_DNA"/>
</dbReference>
<protein>
    <submittedName>
        <fullName evidence="6">Alpha/beta hydrolase</fullName>
    </submittedName>
</protein>
<dbReference type="GO" id="GO:0016787">
    <property type="term" value="F:hydrolase activity"/>
    <property type="evidence" value="ECO:0007669"/>
    <property type="project" value="UniProtKB-KW"/>
</dbReference>
<dbReference type="PANTHER" id="PTHR43248:SF29">
    <property type="entry name" value="TRIPEPTIDYL AMINOPEPTIDASE"/>
    <property type="match status" value="1"/>
</dbReference>
<sequence>MTATPTNRTRRAHRAGAALTALGLTALAAAPAAAAQAPAPAATQAAKSPLKWGACPAGSEAPRGTYCTRIKVPLDYAKPNGRQIALTLSSVGDAHAKRTLVVNPGGPGESGIGTAKLVWSSLPPELGELYNVVSFDPRGVGASTPVGCGDAGKLVKHPAPAYAPADAKAERARLDLSQKVADKCAAASKALLPHITTANAARDMDRIRAALGRDKLDYLGYSYGSRLGATYATLFPQRTGRMVLDSIVDPGLTGYRTSYEQNTAMQKRARQFFAWTAKYDSTYHLGKTASKVGAAWEDTRKRLRAKPAGGRAGIAELDDLLASVMYTDLQWGDLASAVAGYRRGDTGALLSAVNQLADSPAGYVNAAQLAYNCVDDAWPRDWRTWRKDTVASARKAPLFAWLNTWYSAPCAFWKAPTAKPVKIGATGAKKLPPILLLQAADDPATPLSGARRMRQALAGSRLVVAGGGNHGQFLFDANPCMDRHATRYLSTGKLPAKDATCKASPAPTP</sequence>
<dbReference type="InterPro" id="IPR006311">
    <property type="entry name" value="TAT_signal"/>
</dbReference>
<evidence type="ECO:0000256" key="3">
    <source>
        <dbReference type="ARBA" id="ARBA00022801"/>
    </source>
</evidence>
<evidence type="ECO:0000313" key="7">
    <source>
        <dbReference type="Proteomes" id="UP001611548"/>
    </source>
</evidence>
<comment type="caution">
    <text evidence="6">The sequence shown here is derived from an EMBL/GenBank/DDBJ whole genome shotgun (WGS) entry which is preliminary data.</text>
</comment>
<dbReference type="Gene3D" id="3.40.50.1820">
    <property type="entry name" value="alpha/beta hydrolase"/>
    <property type="match status" value="1"/>
</dbReference>
<reference evidence="6 7" key="1">
    <citation type="submission" date="2024-10" db="EMBL/GenBank/DDBJ databases">
        <title>The Natural Products Discovery Center: Release of the First 8490 Sequenced Strains for Exploring Actinobacteria Biosynthetic Diversity.</title>
        <authorList>
            <person name="Kalkreuter E."/>
            <person name="Kautsar S.A."/>
            <person name="Yang D."/>
            <person name="Bader C.D."/>
            <person name="Teijaro C.N."/>
            <person name="Fluegel L."/>
            <person name="Davis C.M."/>
            <person name="Simpson J.R."/>
            <person name="Lauterbach L."/>
            <person name="Steele A.D."/>
            <person name="Gui C."/>
            <person name="Meng S."/>
            <person name="Li G."/>
            <person name="Viehrig K."/>
            <person name="Ye F."/>
            <person name="Su P."/>
            <person name="Kiefer A.F."/>
            <person name="Nichols A."/>
            <person name="Cepeda A.J."/>
            <person name="Yan W."/>
            <person name="Fan B."/>
            <person name="Jiang Y."/>
            <person name="Adhikari A."/>
            <person name="Zheng C.-J."/>
            <person name="Schuster L."/>
            <person name="Cowan T.M."/>
            <person name="Smanski M.J."/>
            <person name="Chevrette M.G."/>
            <person name="De Carvalho L.P.S."/>
            <person name="Shen B."/>
        </authorList>
    </citation>
    <scope>NUCLEOTIDE SEQUENCE [LARGE SCALE GENOMIC DNA]</scope>
    <source>
        <strain evidence="6 7">NPDC020327</strain>
    </source>
</reference>
<feature type="chain" id="PRO_5046559795" evidence="4">
    <location>
        <begin position="35"/>
        <end position="509"/>
    </location>
</feature>
<evidence type="ECO:0000259" key="5">
    <source>
        <dbReference type="Pfam" id="PF00561"/>
    </source>
</evidence>
<dbReference type="InterPro" id="IPR029058">
    <property type="entry name" value="AB_hydrolase_fold"/>
</dbReference>
<comment type="similarity">
    <text evidence="1">Belongs to the peptidase S33 family.</text>
</comment>
<dbReference type="InterPro" id="IPR051601">
    <property type="entry name" value="Serine_prot/Carboxylest_S33"/>
</dbReference>
<evidence type="ECO:0000256" key="4">
    <source>
        <dbReference type="SAM" id="SignalP"/>
    </source>
</evidence>
<feature type="domain" description="AB hydrolase-1" evidence="5">
    <location>
        <begin position="99"/>
        <end position="476"/>
    </location>
</feature>
<keyword evidence="2 4" id="KW-0732">Signal</keyword>
<gene>
    <name evidence="6" type="ORF">ACH429_08715</name>
</gene>